<proteinExistence type="predicted"/>
<protein>
    <submittedName>
        <fullName evidence="2">Lipocalin</fullName>
    </submittedName>
</protein>
<feature type="signal peptide" evidence="1">
    <location>
        <begin position="1"/>
        <end position="22"/>
    </location>
</feature>
<name>A0A224YLC0_9ACAR</name>
<dbReference type="EMBL" id="GFPF01004195">
    <property type="protein sequence ID" value="MAA15341.1"/>
    <property type="molecule type" value="Transcribed_RNA"/>
</dbReference>
<dbReference type="AlphaFoldDB" id="A0A224YLC0"/>
<sequence length="189" mass="22284">MYSAASVLVFGLFSCLQERSEGETLRRSTSAEVYDLKKFIEKNKKVWTYQSSDEGKWECKLDHLLNMRDNYASINRSYVMNKTVSSFVVKGRLVSSREHLNETYNRMILYYPYYNDVSMPPATTTTWGYSKYTTWYEIRIPDAFLEQPVYDCNQRLKELANTTEPRVVSRGTNCRDYYKTTQISSTKEY</sequence>
<feature type="chain" id="PRO_5013030785" evidence="1">
    <location>
        <begin position="23"/>
        <end position="189"/>
    </location>
</feature>
<evidence type="ECO:0000256" key="1">
    <source>
        <dbReference type="SAM" id="SignalP"/>
    </source>
</evidence>
<organism evidence="2">
    <name type="scientific">Rhipicephalus zambeziensis</name>
    <dbReference type="NCBI Taxonomy" id="60191"/>
    <lineage>
        <taxon>Eukaryota</taxon>
        <taxon>Metazoa</taxon>
        <taxon>Ecdysozoa</taxon>
        <taxon>Arthropoda</taxon>
        <taxon>Chelicerata</taxon>
        <taxon>Arachnida</taxon>
        <taxon>Acari</taxon>
        <taxon>Parasitiformes</taxon>
        <taxon>Ixodida</taxon>
        <taxon>Ixodoidea</taxon>
        <taxon>Ixodidae</taxon>
        <taxon>Rhipicephalinae</taxon>
        <taxon>Rhipicephalus</taxon>
        <taxon>Rhipicephalus</taxon>
    </lineage>
</organism>
<accession>A0A224YLC0</accession>
<keyword evidence="1" id="KW-0732">Signal</keyword>
<reference evidence="2" key="1">
    <citation type="journal article" date="2017" name="Parasit. Vectors">
        <title>Sialotranscriptomics of Rhipicephalus zambeziensis reveals intricate expression profiles of secretory proteins and suggests tight temporal transcriptional regulation during blood-feeding.</title>
        <authorList>
            <person name="de Castro M.H."/>
            <person name="de Klerk D."/>
            <person name="Pienaar R."/>
            <person name="Rees D.J.G."/>
            <person name="Mans B.J."/>
        </authorList>
    </citation>
    <scope>NUCLEOTIDE SEQUENCE</scope>
    <source>
        <tissue evidence="2">Salivary glands</tissue>
    </source>
</reference>
<evidence type="ECO:0000313" key="2">
    <source>
        <dbReference type="EMBL" id="MAA15341.1"/>
    </source>
</evidence>